<protein>
    <recommendedName>
        <fullName evidence="2">Endonuclease/exonuclease/phosphatase domain-containing protein</fullName>
    </recommendedName>
</protein>
<dbReference type="GO" id="GO:0016020">
    <property type="term" value="C:membrane"/>
    <property type="evidence" value="ECO:0007669"/>
    <property type="project" value="GOC"/>
</dbReference>
<organism evidence="3 4">
    <name type="scientific">Carya illinoinensis</name>
    <name type="common">Pecan</name>
    <dbReference type="NCBI Taxonomy" id="32201"/>
    <lineage>
        <taxon>Eukaryota</taxon>
        <taxon>Viridiplantae</taxon>
        <taxon>Streptophyta</taxon>
        <taxon>Embryophyta</taxon>
        <taxon>Tracheophyta</taxon>
        <taxon>Spermatophyta</taxon>
        <taxon>Magnoliopsida</taxon>
        <taxon>eudicotyledons</taxon>
        <taxon>Gunneridae</taxon>
        <taxon>Pentapetalae</taxon>
        <taxon>rosids</taxon>
        <taxon>fabids</taxon>
        <taxon>Fagales</taxon>
        <taxon>Juglandaceae</taxon>
        <taxon>Carya</taxon>
    </lineage>
</organism>
<feature type="compositionally biased region" description="Basic residues" evidence="1">
    <location>
        <begin position="439"/>
        <end position="449"/>
    </location>
</feature>
<dbReference type="Pfam" id="PF03372">
    <property type="entry name" value="Exo_endo_phos"/>
    <property type="match status" value="1"/>
</dbReference>
<dbReference type="GO" id="GO:0006506">
    <property type="term" value="P:GPI anchor biosynthetic process"/>
    <property type="evidence" value="ECO:0007669"/>
    <property type="project" value="TreeGrafter"/>
</dbReference>
<dbReference type="PANTHER" id="PTHR14859:SF0">
    <property type="entry name" value="ENDONUCLEASE_EXONUCLEASE_PHOSPHATASE FAMILY PROTEIN, EXPRESSED"/>
    <property type="match status" value="1"/>
</dbReference>
<feature type="domain" description="Endonuclease/exonuclease/phosphatase" evidence="2">
    <location>
        <begin position="219"/>
        <end position="300"/>
    </location>
</feature>
<feature type="region of interest" description="Disordered" evidence="1">
    <location>
        <begin position="32"/>
        <end position="56"/>
    </location>
</feature>
<reference evidence="3" key="1">
    <citation type="submission" date="2021-01" db="EMBL/GenBank/DDBJ databases">
        <authorList>
            <person name="Lovell J.T."/>
            <person name="Bentley N."/>
            <person name="Bhattarai G."/>
            <person name="Jenkins J.W."/>
            <person name="Sreedasyam A."/>
            <person name="Alarcon Y."/>
            <person name="Bock C."/>
            <person name="Boston L."/>
            <person name="Carlson J."/>
            <person name="Cervantes K."/>
            <person name="Clermont K."/>
            <person name="Krom N."/>
            <person name="Kubenka K."/>
            <person name="Mamidi S."/>
            <person name="Mattison C."/>
            <person name="Monteros M."/>
            <person name="Pisani C."/>
            <person name="Plott C."/>
            <person name="Rajasekar S."/>
            <person name="Rhein H.S."/>
            <person name="Rohla C."/>
            <person name="Song M."/>
            <person name="Hilaire R.S."/>
            <person name="Shu S."/>
            <person name="Wells L."/>
            <person name="Wang X."/>
            <person name="Webber J."/>
            <person name="Heerema R.J."/>
            <person name="Klein P."/>
            <person name="Conner P."/>
            <person name="Grauke L."/>
            <person name="Grimwood J."/>
            <person name="Schmutz J."/>
            <person name="Randall J.J."/>
        </authorList>
    </citation>
    <scope>NUCLEOTIDE SEQUENCE</scope>
    <source>
        <tissue evidence="3">Leaf</tissue>
    </source>
</reference>
<feature type="region of interest" description="Disordered" evidence="1">
    <location>
        <begin position="114"/>
        <end position="147"/>
    </location>
</feature>
<dbReference type="AlphaFoldDB" id="A0A922EIT8"/>
<dbReference type="PANTHER" id="PTHR14859">
    <property type="entry name" value="CALCOFLUOR WHITE HYPERSENSITIVE PROTEIN PRECURSOR"/>
    <property type="match status" value="1"/>
</dbReference>
<accession>A0A922EIT8</accession>
<dbReference type="InterPro" id="IPR051916">
    <property type="entry name" value="GPI-anchor_lipid_remodeler"/>
</dbReference>
<dbReference type="InterPro" id="IPR005135">
    <property type="entry name" value="Endo/exonuclease/phosphatase"/>
</dbReference>
<dbReference type="GO" id="GO:0005783">
    <property type="term" value="C:endoplasmic reticulum"/>
    <property type="evidence" value="ECO:0007669"/>
    <property type="project" value="TreeGrafter"/>
</dbReference>
<proteinExistence type="predicted"/>
<evidence type="ECO:0000313" key="4">
    <source>
        <dbReference type="Proteomes" id="UP000811246"/>
    </source>
</evidence>
<gene>
    <name evidence="3" type="ORF">I3842_07G099200</name>
</gene>
<dbReference type="GO" id="GO:0003824">
    <property type="term" value="F:catalytic activity"/>
    <property type="evidence" value="ECO:0007669"/>
    <property type="project" value="InterPro"/>
</dbReference>
<feature type="region of interest" description="Disordered" evidence="1">
    <location>
        <begin position="431"/>
        <end position="453"/>
    </location>
</feature>
<sequence length="473" mass="53001">MLKLLNGKFRRLFCRLRWPVRRRTKPKIQVKKFGKTNSKSQHDANQESSVNGSAAVHPNGELGGLKSIRIATFNAALFSMAPAVPETEKTASFGNENGDIMKVRRSLDVNFRAKSANDRPKSILKQSPLHPNSMNGTDTHSTQQNFRKSKLRVSINLPDNEISLLRNRQMSFDEREGSSSATAASSSTISRILRAKTPLRSTASFSTSMVNGIDVEGYRSSRSVLEVLRELDADILALQDVKAEEEKAMKPLSDLAGALGMNYVFAESWAPEYGNAILSRWPISRWKVQKIFDDSDFRNVLKATIIVPNMGEVNFNCTLLDNLDENWRMKQYHEEIGKPTPKVEVMKFLKSKQYSDSKEFAGECESVVMIAKGQSVQGTCKYGTRVDYVLASPNSPYKFVPGSYSVFSSKGTSDHHIVKVDLVKEITSATTAEDQNATRKQRRQPKQKVVKIAAKSSPSLGMWKTQTLRSERY</sequence>
<dbReference type="EMBL" id="CM031831">
    <property type="protein sequence ID" value="KAG6703705.1"/>
    <property type="molecule type" value="Genomic_DNA"/>
</dbReference>
<evidence type="ECO:0000259" key="2">
    <source>
        <dbReference type="Pfam" id="PF03372"/>
    </source>
</evidence>
<evidence type="ECO:0000256" key="1">
    <source>
        <dbReference type="SAM" id="MobiDB-lite"/>
    </source>
</evidence>
<name>A0A922EIT8_CARIL</name>
<evidence type="ECO:0000313" key="3">
    <source>
        <dbReference type="EMBL" id="KAG6703705.1"/>
    </source>
</evidence>
<feature type="compositionally biased region" description="Polar residues" evidence="1">
    <location>
        <begin position="129"/>
        <end position="146"/>
    </location>
</feature>
<comment type="caution">
    <text evidence="3">The sequence shown here is derived from an EMBL/GenBank/DDBJ whole genome shotgun (WGS) entry which is preliminary data.</text>
</comment>
<dbReference type="Proteomes" id="UP000811246">
    <property type="component" value="Chromosome 7"/>
</dbReference>